<keyword evidence="11" id="KW-0012">Acyltransferase</keyword>
<comment type="catalytic activity">
    <reaction evidence="15">
        <text>icosanoyl-[(phenol)carboxyphthiodiolenone synthase] + 2 (S)-methylmalonyl-CoA + 3 malonyl-CoA + 5 NADPH + 10 H(+) = C32-carboxyphthiodiolenone-[(phenol)carboxyphthiodiolenone synthase] + 5 CO2 + 5 NADP(+) + 5 CoA + 2 H2O</text>
        <dbReference type="Rhea" id="RHEA:57748"/>
        <dbReference type="Rhea" id="RHEA-COMP:14985"/>
        <dbReference type="Rhea" id="RHEA-COMP:14986"/>
        <dbReference type="ChEBI" id="CHEBI:15377"/>
        <dbReference type="ChEBI" id="CHEBI:15378"/>
        <dbReference type="ChEBI" id="CHEBI:16526"/>
        <dbReference type="ChEBI" id="CHEBI:57287"/>
        <dbReference type="ChEBI" id="CHEBI:57327"/>
        <dbReference type="ChEBI" id="CHEBI:57384"/>
        <dbReference type="ChEBI" id="CHEBI:57783"/>
        <dbReference type="ChEBI" id="CHEBI:58349"/>
        <dbReference type="ChEBI" id="CHEBI:87848"/>
        <dbReference type="ChEBI" id="CHEBI:142236"/>
        <dbReference type="EC" id="2.3.1.292"/>
    </reaction>
</comment>
<dbReference type="InterPro" id="IPR032821">
    <property type="entry name" value="PKS_assoc"/>
</dbReference>
<evidence type="ECO:0000256" key="3">
    <source>
        <dbReference type="ARBA" id="ARBA00022450"/>
    </source>
</evidence>
<dbReference type="InterPro" id="IPR014031">
    <property type="entry name" value="Ketoacyl_synth_C"/>
</dbReference>
<comment type="catalytic activity">
    <reaction evidence="13">
        <text>19-(4-hydroxyphenyl)nonadecanoyl-[(phenol)carboxyphthiodiolenone synthase] + 2 (S)-methylmalonyl-CoA + 3 malonyl-CoA + 5 NADPH + 10 H(+) = C37-(phenol)carboxyphthiodiolenone-[(phenol)carboxyphthiodiolenone synthase] + 5 CO2 + 5 NADP(+) + 5 CoA + 2 H2O</text>
        <dbReference type="Rhea" id="RHEA:57760"/>
        <dbReference type="Rhea" id="RHEA-COMP:14273"/>
        <dbReference type="Rhea" id="RHEA-COMP:14990"/>
        <dbReference type="ChEBI" id="CHEBI:15377"/>
        <dbReference type="ChEBI" id="CHEBI:15378"/>
        <dbReference type="ChEBI" id="CHEBI:16526"/>
        <dbReference type="ChEBI" id="CHEBI:57287"/>
        <dbReference type="ChEBI" id="CHEBI:57327"/>
        <dbReference type="ChEBI" id="CHEBI:57384"/>
        <dbReference type="ChEBI" id="CHEBI:57783"/>
        <dbReference type="ChEBI" id="CHEBI:58349"/>
        <dbReference type="ChEBI" id="CHEBI:133301"/>
        <dbReference type="ChEBI" id="CHEBI:142260"/>
        <dbReference type="EC" id="2.3.1.292"/>
    </reaction>
</comment>
<dbReference type="Pfam" id="PF14765">
    <property type="entry name" value="PS-DH"/>
    <property type="match status" value="1"/>
</dbReference>
<dbReference type="InterPro" id="IPR049551">
    <property type="entry name" value="PKS_DH_C"/>
</dbReference>
<dbReference type="InterPro" id="IPR036736">
    <property type="entry name" value="ACP-like_sf"/>
</dbReference>
<dbReference type="SUPFAM" id="SSF47336">
    <property type="entry name" value="ACP-like"/>
    <property type="match status" value="1"/>
</dbReference>
<dbReference type="InterPro" id="IPR049490">
    <property type="entry name" value="C883_1060-like_KR_N"/>
</dbReference>
<comment type="catalytic activity">
    <reaction evidence="14">
        <text>docosanoyl-[(phenol)carboxyphthiodiolenone synthase] + 2 (S)-methylmalonyl-CoA + 3 malonyl-CoA + 5 NADPH + 10 H(+) = C34-carboxyphthiodiolenone-[(phenol)carboxyphthiodiolenone synthase] + 5 CO2 + 5 NADP(+) + 5 CoA + 2 H2O</text>
        <dbReference type="Rhea" id="RHEA:57752"/>
        <dbReference type="Rhea" id="RHEA-COMP:14987"/>
        <dbReference type="Rhea" id="RHEA-COMP:14988"/>
        <dbReference type="ChEBI" id="CHEBI:15377"/>
        <dbReference type="ChEBI" id="CHEBI:15378"/>
        <dbReference type="ChEBI" id="CHEBI:16526"/>
        <dbReference type="ChEBI" id="CHEBI:57287"/>
        <dbReference type="ChEBI" id="CHEBI:57327"/>
        <dbReference type="ChEBI" id="CHEBI:57384"/>
        <dbReference type="ChEBI" id="CHEBI:57783"/>
        <dbReference type="ChEBI" id="CHEBI:58349"/>
        <dbReference type="ChEBI" id="CHEBI:142237"/>
        <dbReference type="ChEBI" id="CHEBI:142238"/>
        <dbReference type="EC" id="2.3.1.292"/>
    </reaction>
</comment>
<dbReference type="Pfam" id="PF16197">
    <property type="entry name" value="KAsynt_C_assoc"/>
    <property type="match status" value="1"/>
</dbReference>
<dbReference type="PANTHER" id="PTHR43775:SF51">
    <property type="entry name" value="INACTIVE PHENOLPHTHIOCEROL SYNTHESIS POLYKETIDE SYNTHASE TYPE I PKS1-RELATED"/>
    <property type="match status" value="1"/>
</dbReference>
<evidence type="ECO:0000256" key="21">
    <source>
        <dbReference type="ARBA" id="ARBA00084020"/>
    </source>
</evidence>
<dbReference type="SMART" id="SM00823">
    <property type="entry name" value="PKS_PP"/>
    <property type="match status" value="1"/>
</dbReference>
<keyword evidence="4" id="KW-0597">Phosphoprotein</keyword>
<sequence>MSRDPSADRTTGVEPIAIIGMAARIPGANDIGRFWRNLVDGVESITFYTKEEQLALGVTAEQYAHPSFVSAASVIDKPDHFDAEFFGMSSREAEVADPQHRLFLETSHTALEDAGYDSARFQGEIGVYAGTGVQNYQWTNLTRNPKVWRAISASLTMSSTNYSDYVATLTSYKLNLRGPSVTVHTACSTSAVAVHLAVESLRHGECDMALGGGVNVELPLGAGYYGLEGFTSPDGHCRPFDARANGTVWGSGVGVVVLKRLSDAVADGDHIRAVILGNAINNDGADKVGFSAPSVPGQIECIAQALGVADVDPRTVSYVEAHGTGTALGDPIEVEALSTAYTQRTDDRQWCGIGSVKSNIGHLSQASGVIGLIKTTLSLEHRLITATINFDDVNPRIDLADSPFYIANTLSKWEANGTPRRAGVSSFGIGGTNAHMILQEAPAPDIRPTSARPAHQLQVSAATREALSEVAERIAGHFDRHPDIDLADVAYTLTNGRAAHPHRAFVVAADAEAAAEALRDRKLRTGHVDGAVPRVAFLFTGQGGQYAGMGRELYESEPVFAAAVDECAEILELGLDIRDLMFQANTDIGQTRYTQPALFVLEYALATLWREHGVEPEAMIGHSIGEYVAATVAGVFALPDALRLVTDRGRLMQSMPPGAMLAVQRDASDVEGRLAGTGCTVATVNAPGTCVVAGPTEAVDAVAEDFAAHGISCRKLHTSHAFHTSMMDPVVDEFTAAVAAVPRNAPKMRFLSNVTGDWITDEQATDPGYWGTHLRQPVRFGDCVTTLLATEGEWAAVECGPGRQLAGLVRKQLTREAFGPVPSLPGPNDRTGDVATVSAAAGQLFLAGVPVTAFGPAGRRVPLPTYPYQRKRYWVDPDPQAETATPAPHTGPLPFEDWFAVPTWRQLPPAPATFGFDGGCLMFVAGERGAALAAALRADGVDVTEVRPDRLRTRDDYVTLVSGGIPARVVHAWALDAEPAGHGIDAVRQAQDTGFFSLLLLVQALAERDRLTEVHVDILSAGTADVVGGDLTQPEQATLDGIARVVPLEASEVTMRRLDVDGSTTAARLVAELKSGLEPDSGLRTVALRSGRRWALDFQQVPPPADVVEPRTNGRYLITGGLGGIGVTLAEDLATRYQARLVLVSRSGLPPRSTWDAHVAVHGAESTTGRAIEAIRRMERAGSSVLVTVADVTDPAVLRTVREQVVAELGGLDGIVHAAGVPGGGVAQFKARDVVESVFAAKISGTLALRATFADLPLDFVVLCSSVSALGGGFGQVDYCAANSFLDAYARGDHGWPCPVTSVNWGMWLEVGMAQDGLAGAAAREAARVATPAHHPMIQSHTDTEAWGVIAAGTHWVLDHHRIAGVPTLPGTGYLELAHAAVTECLPAPDEDAVVELTDVAFVEPLSVPDSAAAEVRVRFDASGSFVGTSLRDGVRREHVRGTGRWVRPEPAQRLDLAAVKARSRRTEIAFGDESSQVVSVGGHWDGLREIYEGDNEELALIEAPQEAIDDLVRWTLQPALLDQATSFGTRDGISTLPLGYGRLVIRGPLPARFYSYRRFTAEGPQVLTADLLLVDEDGVELVGITDFTRRRVDVAAVAAAVSGEGKRADPLDVPDDRRGIRPMDGARAFRRILAGDLGPQVVVNAESVTEMLVNIRRPPVELAGESLVDTDTTTGAVETMTDLEAKLVAMWMESLGIDRVGVDDDFFELGGNSLVAVQLIAAASKLAGVRLPMRILFETPTISGFAARIEELRAAAQPEPPRPTIPRLARREGSQ</sequence>
<dbReference type="RefSeq" id="WP_132126200.1">
    <property type="nucleotide sequence ID" value="NZ_SLWS01000021.1"/>
</dbReference>
<dbReference type="GO" id="GO:0016491">
    <property type="term" value="F:oxidoreductase activity"/>
    <property type="evidence" value="ECO:0007669"/>
    <property type="project" value="UniProtKB-KW"/>
</dbReference>
<dbReference type="SUPFAM" id="SSF51735">
    <property type="entry name" value="NAD(P)-binding Rossmann-fold domains"/>
    <property type="match status" value="2"/>
</dbReference>
<evidence type="ECO:0000256" key="20">
    <source>
        <dbReference type="ARBA" id="ARBA00078169"/>
    </source>
</evidence>
<dbReference type="PROSITE" id="PS00012">
    <property type="entry name" value="PHOSPHOPANTETHEINE"/>
    <property type="match status" value="1"/>
</dbReference>
<comment type="catalytic activity">
    <reaction evidence="12">
        <text>17-(4-hydroxyphenyl)heptadecanoyl-[(phenol)carboxyphthiodiolenone synthase] + 2 (S)-methylmalonyl-CoA + 3 malonyl-CoA + 5 NADPH + 10 H(+) = C35-(phenol)carboxyphthiodiolenone-[(phenol)carboxyphthiodiolenone synthase] + 5 CO2 + 5 NADP(+) + 5 CoA + 2 H2O</text>
        <dbReference type="Rhea" id="RHEA:57756"/>
        <dbReference type="Rhea" id="RHEA-COMP:14272"/>
        <dbReference type="Rhea" id="RHEA-COMP:14989"/>
        <dbReference type="ChEBI" id="CHEBI:15377"/>
        <dbReference type="ChEBI" id="CHEBI:15378"/>
        <dbReference type="ChEBI" id="CHEBI:16526"/>
        <dbReference type="ChEBI" id="CHEBI:57287"/>
        <dbReference type="ChEBI" id="CHEBI:57327"/>
        <dbReference type="ChEBI" id="CHEBI:57384"/>
        <dbReference type="ChEBI" id="CHEBI:57783"/>
        <dbReference type="ChEBI" id="CHEBI:58349"/>
        <dbReference type="ChEBI" id="CHEBI:133300"/>
        <dbReference type="ChEBI" id="CHEBI:142259"/>
        <dbReference type="EC" id="2.3.1.292"/>
    </reaction>
</comment>
<evidence type="ECO:0000259" key="26">
    <source>
        <dbReference type="PROSITE" id="PS52019"/>
    </source>
</evidence>
<keyword evidence="7" id="KW-0521">NADP</keyword>
<dbReference type="EC" id="2.3.1.292" evidence="17"/>
<evidence type="ECO:0000256" key="13">
    <source>
        <dbReference type="ARBA" id="ARBA00051971"/>
    </source>
</evidence>
<dbReference type="Pfam" id="PF00698">
    <property type="entry name" value="Acyl_transf_1"/>
    <property type="match status" value="1"/>
</dbReference>
<dbReference type="Gene3D" id="3.40.47.10">
    <property type="match status" value="1"/>
</dbReference>
<dbReference type="Gene3D" id="3.40.366.10">
    <property type="entry name" value="Malonyl-Coenzyme A Acyl Carrier Protein, domain 2"/>
    <property type="match status" value="1"/>
</dbReference>
<dbReference type="InterPro" id="IPR016036">
    <property type="entry name" value="Malonyl_transacylase_ACP-bd"/>
</dbReference>
<dbReference type="InterPro" id="IPR029058">
    <property type="entry name" value="AB_hydrolase_fold"/>
</dbReference>
<dbReference type="Proteomes" id="UP000295680">
    <property type="component" value="Unassembled WGS sequence"/>
</dbReference>
<feature type="region of interest" description="Disordered" evidence="23">
    <location>
        <begin position="1755"/>
        <end position="1776"/>
    </location>
</feature>
<evidence type="ECO:0000256" key="2">
    <source>
        <dbReference type="ARBA" id="ARBA00001957"/>
    </source>
</evidence>
<dbReference type="CDD" id="cd00833">
    <property type="entry name" value="PKS"/>
    <property type="match status" value="1"/>
</dbReference>
<evidence type="ECO:0000256" key="18">
    <source>
        <dbReference type="ARBA" id="ARBA00073623"/>
    </source>
</evidence>
<comment type="function">
    <text evidence="16">Part of the PpsABCDE complex involved in the biosynthesis of the lipid core common to phthiocerols and phenolphthiocerols by successive additions of malonyl-CoA or methylmalonyl-CoA extender units. PpsA can accept as substrate the activated forms of either icosanoyl (C20), docosanoyl (C22) or lignoceroyl (C24) groups from FadD26, or a (4-hydroxyphenyl)-C17 or (4-hydroxyphenyl)-C19 fatty acyl from FadD29. PpsA initiates the biosynthesis and extends its substrate using a malonyl-CoA extender unit. The PpsB and PpsC proteins add the second and third malonyl-CoA extender units. PpsD adds an (R)-methylmalonyl unit and PpsE adds a second (R)-methylmalonyl unit. The incorporation of the methylmalonyl units results in formation of two branched methyl groups in the elongated product.</text>
</comment>
<keyword evidence="6" id="KW-0276">Fatty acid metabolism</keyword>
<evidence type="ECO:0000313" key="27">
    <source>
        <dbReference type="EMBL" id="TCO45315.1"/>
    </source>
</evidence>
<gene>
    <name evidence="27" type="ORF">EV192_12179</name>
</gene>
<dbReference type="InterPro" id="IPR036291">
    <property type="entry name" value="NAD(P)-bd_dom_sf"/>
</dbReference>
<comment type="caution">
    <text evidence="27">The sequence shown here is derived from an EMBL/GenBank/DDBJ whole genome shotgun (WGS) entry which is preliminary data.</text>
</comment>
<keyword evidence="9" id="KW-0443">Lipid metabolism</keyword>
<evidence type="ECO:0000259" key="25">
    <source>
        <dbReference type="PROSITE" id="PS52004"/>
    </source>
</evidence>
<dbReference type="InterPro" id="IPR020806">
    <property type="entry name" value="PKS_PP-bd"/>
</dbReference>
<dbReference type="InterPro" id="IPR016035">
    <property type="entry name" value="Acyl_Trfase/lysoPLipase"/>
</dbReference>
<dbReference type="InterPro" id="IPR020841">
    <property type="entry name" value="PKS_Beta-ketoAc_synthase_dom"/>
</dbReference>
<dbReference type="SUPFAM" id="SSF55048">
    <property type="entry name" value="Probable ACP-binding domain of malonyl-CoA ACP transacylase"/>
    <property type="match status" value="1"/>
</dbReference>
<keyword evidence="10" id="KW-0511">Multifunctional enzyme</keyword>
<evidence type="ECO:0000256" key="16">
    <source>
        <dbReference type="ARBA" id="ARBA00058455"/>
    </source>
</evidence>
<dbReference type="PROSITE" id="PS00606">
    <property type="entry name" value="KS3_1"/>
    <property type="match status" value="1"/>
</dbReference>
<dbReference type="Pfam" id="PF02801">
    <property type="entry name" value="Ketoacyl-synt_C"/>
    <property type="match status" value="1"/>
</dbReference>
<dbReference type="Pfam" id="PF00109">
    <property type="entry name" value="ketoacyl-synt"/>
    <property type="match status" value="1"/>
</dbReference>
<dbReference type="Pfam" id="PF08659">
    <property type="entry name" value="KR"/>
    <property type="match status" value="1"/>
</dbReference>
<evidence type="ECO:0000256" key="8">
    <source>
        <dbReference type="ARBA" id="ARBA00023002"/>
    </source>
</evidence>
<dbReference type="InterPro" id="IPR020807">
    <property type="entry name" value="PKS_DH"/>
</dbReference>
<evidence type="ECO:0000256" key="23">
    <source>
        <dbReference type="SAM" id="MobiDB-lite"/>
    </source>
</evidence>
<evidence type="ECO:0000259" key="24">
    <source>
        <dbReference type="PROSITE" id="PS50075"/>
    </source>
</evidence>
<evidence type="ECO:0000256" key="22">
    <source>
        <dbReference type="PROSITE-ProRule" id="PRU01363"/>
    </source>
</evidence>
<dbReference type="GO" id="GO:0004315">
    <property type="term" value="F:3-oxoacyl-[acyl-carrier-protein] synthase activity"/>
    <property type="evidence" value="ECO:0007669"/>
    <property type="project" value="InterPro"/>
</dbReference>
<dbReference type="EMBL" id="SLWS01000021">
    <property type="protein sequence ID" value="TCO45315.1"/>
    <property type="molecule type" value="Genomic_DNA"/>
</dbReference>
<dbReference type="PROSITE" id="PS52004">
    <property type="entry name" value="KS3_2"/>
    <property type="match status" value="1"/>
</dbReference>
<evidence type="ECO:0000256" key="19">
    <source>
        <dbReference type="ARBA" id="ARBA00075053"/>
    </source>
</evidence>
<dbReference type="InterPro" id="IPR018201">
    <property type="entry name" value="Ketoacyl_synth_AS"/>
</dbReference>
<dbReference type="InterPro" id="IPR009081">
    <property type="entry name" value="PP-bd_ACP"/>
</dbReference>
<reference evidence="27 28" key="1">
    <citation type="submission" date="2019-03" db="EMBL/GenBank/DDBJ databases">
        <title>Genomic Encyclopedia of Type Strains, Phase IV (KMG-IV): sequencing the most valuable type-strain genomes for metagenomic binning, comparative biology and taxonomic classification.</title>
        <authorList>
            <person name="Goeker M."/>
        </authorList>
    </citation>
    <scope>NUCLEOTIDE SEQUENCE [LARGE SCALE GENOMIC DNA]</scope>
    <source>
        <strain evidence="27 28">DSM 45934</strain>
    </source>
</reference>
<dbReference type="Pfam" id="PF21089">
    <property type="entry name" value="PKS_DH_N"/>
    <property type="match status" value="1"/>
</dbReference>
<dbReference type="SMART" id="SM00827">
    <property type="entry name" value="PKS_AT"/>
    <property type="match status" value="1"/>
</dbReference>
<dbReference type="InterPro" id="IPR050091">
    <property type="entry name" value="PKS_NRPS_Biosynth_Enz"/>
</dbReference>
<dbReference type="SMART" id="SM00826">
    <property type="entry name" value="PKS_DH"/>
    <property type="match status" value="1"/>
</dbReference>
<feature type="domain" description="Carrier" evidence="24">
    <location>
        <begin position="1679"/>
        <end position="1754"/>
    </location>
</feature>
<keyword evidence="28" id="KW-1185">Reference proteome</keyword>
<dbReference type="Gene3D" id="3.30.70.3290">
    <property type="match status" value="1"/>
</dbReference>
<dbReference type="InterPro" id="IPR013968">
    <property type="entry name" value="PKS_KR"/>
</dbReference>
<evidence type="ECO:0000256" key="17">
    <source>
        <dbReference type="ARBA" id="ARBA00066974"/>
    </source>
</evidence>
<evidence type="ECO:0000256" key="1">
    <source>
        <dbReference type="ARBA" id="ARBA00001937"/>
    </source>
</evidence>
<keyword evidence="3" id="KW-0596">Phosphopantetheine</keyword>
<evidence type="ECO:0000256" key="4">
    <source>
        <dbReference type="ARBA" id="ARBA00022553"/>
    </source>
</evidence>
<feature type="region of interest" description="N-terminal hotdog fold" evidence="22">
    <location>
        <begin position="1316"/>
        <end position="1451"/>
    </location>
</feature>
<comment type="cofactor">
    <cofactor evidence="2">
        <name>pantetheine 4'-phosphate</name>
        <dbReference type="ChEBI" id="CHEBI:47942"/>
    </cofactor>
</comment>
<dbReference type="InterPro" id="IPR049552">
    <property type="entry name" value="PKS_DH_N"/>
</dbReference>
<dbReference type="GO" id="GO:0034081">
    <property type="term" value="C:polyketide synthase complex"/>
    <property type="evidence" value="ECO:0007669"/>
    <property type="project" value="UniProtKB-ARBA"/>
</dbReference>
<dbReference type="OrthoDB" id="9778690at2"/>
<dbReference type="PROSITE" id="PS50075">
    <property type="entry name" value="CARRIER"/>
    <property type="match status" value="1"/>
</dbReference>
<dbReference type="Pfam" id="PF00550">
    <property type="entry name" value="PP-binding"/>
    <property type="match status" value="1"/>
</dbReference>
<evidence type="ECO:0000313" key="28">
    <source>
        <dbReference type="Proteomes" id="UP000295680"/>
    </source>
</evidence>
<dbReference type="PANTHER" id="PTHR43775">
    <property type="entry name" value="FATTY ACID SYNTHASE"/>
    <property type="match status" value="1"/>
</dbReference>
<dbReference type="SUPFAM" id="SSF52151">
    <property type="entry name" value="FabD/lysophospholipase-like"/>
    <property type="match status" value="1"/>
</dbReference>
<name>A0A4R2IR83_9PSEU</name>
<protein>
    <recommendedName>
        <fullName evidence="18">Phenolphthiocerol/phthiocerol polyketide synthase subunit E</fullName>
        <ecNumber evidence="17">2.3.1.292</ecNumber>
    </recommendedName>
    <alternativeName>
        <fullName evidence="20">(Phenol)carboxyphthiodiolenone synthase subunit E</fullName>
    </alternativeName>
    <alternativeName>
        <fullName evidence="21">Beta-ketoacyl-acyl-carrier-protein synthase I</fullName>
    </alternativeName>
    <alternativeName>
        <fullName evidence="19">Phthiocerol synthesis polyketide synthase type I PpsE</fullName>
    </alternativeName>
</protein>
<dbReference type="Gene3D" id="3.10.129.110">
    <property type="entry name" value="Polyketide synthase dehydratase"/>
    <property type="match status" value="1"/>
</dbReference>
<feature type="domain" description="PKS/mFAS DH" evidence="26">
    <location>
        <begin position="1316"/>
        <end position="1599"/>
    </location>
</feature>
<dbReference type="FunFam" id="3.40.47.10:FF:000042">
    <property type="entry name" value="Polyketide synthase Pks13"/>
    <property type="match status" value="1"/>
</dbReference>
<evidence type="ECO:0000256" key="14">
    <source>
        <dbReference type="ARBA" id="ARBA00052119"/>
    </source>
</evidence>
<evidence type="ECO:0000256" key="12">
    <source>
        <dbReference type="ARBA" id="ARBA00050973"/>
    </source>
</evidence>
<dbReference type="SUPFAM" id="SSF53901">
    <property type="entry name" value="Thiolase-like"/>
    <property type="match status" value="1"/>
</dbReference>
<dbReference type="SMART" id="SM00822">
    <property type="entry name" value="PKS_KR"/>
    <property type="match status" value="1"/>
</dbReference>
<dbReference type="InterPro" id="IPR014043">
    <property type="entry name" value="Acyl_transferase_dom"/>
</dbReference>
<comment type="caution">
    <text evidence="22">Lacks conserved residue(s) required for the propagation of feature annotation.</text>
</comment>
<keyword evidence="5 27" id="KW-0808">Transferase</keyword>
<evidence type="ECO:0000256" key="15">
    <source>
        <dbReference type="ARBA" id="ARBA00052745"/>
    </source>
</evidence>
<evidence type="ECO:0000256" key="9">
    <source>
        <dbReference type="ARBA" id="ARBA00023098"/>
    </source>
</evidence>
<dbReference type="InterPro" id="IPR006162">
    <property type="entry name" value="Ppantetheine_attach_site"/>
</dbReference>
<organism evidence="27 28">
    <name type="scientific">Actinocrispum wychmicini</name>
    <dbReference type="NCBI Taxonomy" id="1213861"/>
    <lineage>
        <taxon>Bacteria</taxon>
        <taxon>Bacillati</taxon>
        <taxon>Actinomycetota</taxon>
        <taxon>Actinomycetes</taxon>
        <taxon>Pseudonocardiales</taxon>
        <taxon>Pseudonocardiaceae</taxon>
        <taxon>Actinocrispum</taxon>
    </lineage>
</organism>
<dbReference type="Pfam" id="PF21394">
    <property type="entry name" value="Beta-ketacyl_N"/>
    <property type="match status" value="1"/>
</dbReference>
<dbReference type="GO" id="GO:0071766">
    <property type="term" value="P:Actinobacterium-type cell wall biogenesis"/>
    <property type="evidence" value="ECO:0007669"/>
    <property type="project" value="UniProtKB-ARBA"/>
</dbReference>
<dbReference type="InterPro" id="IPR014030">
    <property type="entry name" value="Ketoacyl_synth_N"/>
</dbReference>
<dbReference type="GO" id="GO:0006633">
    <property type="term" value="P:fatty acid biosynthetic process"/>
    <property type="evidence" value="ECO:0007669"/>
    <property type="project" value="InterPro"/>
</dbReference>
<proteinExistence type="predicted"/>
<evidence type="ECO:0000256" key="10">
    <source>
        <dbReference type="ARBA" id="ARBA00023268"/>
    </source>
</evidence>
<dbReference type="InterPro" id="IPR001227">
    <property type="entry name" value="Ac_transferase_dom_sf"/>
</dbReference>
<dbReference type="SMART" id="SM00825">
    <property type="entry name" value="PKS_KS"/>
    <property type="match status" value="1"/>
</dbReference>
<accession>A0A4R2IR83</accession>
<dbReference type="GO" id="GO:0031177">
    <property type="term" value="F:phosphopantetheine binding"/>
    <property type="evidence" value="ECO:0007669"/>
    <property type="project" value="InterPro"/>
</dbReference>
<evidence type="ECO:0000256" key="7">
    <source>
        <dbReference type="ARBA" id="ARBA00022857"/>
    </source>
</evidence>
<evidence type="ECO:0000256" key="11">
    <source>
        <dbReference type="ARBA" id="ARBA00023315"/>
    </source>
</evidence>
<feature type="domain" description="Ketosynthase family 3 (KS3)" evidence="25">
    <location>
        <begin position="13"/>
        <end position="440"/>
    </location>
</feature>
<dbReference type="CDD" id="cd08953">
    <property type="entry name" value="KR_2_SDR_x"/>
    <property type="match status" value="1"/>
</dbReference>
<dbReference type="GO" id="GO:0004312">
    <property type="term" value="F:fatty acid synthase activity"/>
    <property type="evidence" value="ECO:0007669"/>
    <property type="project" value="TreeGrafter"/>
</dbReference>
<dbReference type="InterPro" id="IPR042104">
    <property type="entry name" value="PKS_dehydratase_sf"/>
</dbReference>
<evidence type="ECO:0000256" key="6">
    <source>
        <dbReference type="ARBA" id="ARBA00022832"/>
    </source>
</evidence>
<keyword evidence="8" id="KW-0560">Oxidoreductase</keyword>
<feature type="region of interest" description="C-terminal hotdog fold" evidence="22">
    <location>
        <begin position="1462"/>
        <end position="1599"/>
    </location>
</feature>
<dbReference type="InterPro" id="IPR057326">
    <property type="entry name" value="KR_dom"/>
</dbReference>
<dbReference type="PROSITE" id="PS52019">
    <property type="entry name" value="PKS_MFAS_DH"/>
    <property type="match status" value="1"/>
</dbReference>
<dbReference type="FunFam" id="1.10.1200.10:FF:000005">
    <property type="entry name" value="Nonribosomal peptide synthetase 1"/>
    <property type="match status" value="1"/>
</dbReference>
<dbReference type="InterPro" id="IPR049900">
    <property type="entry name" value="PKS_mFAS_DH"/>
</dbReference>
<evidence type="ECO:0000256" key="5">
    <source>
        <dbReference type="ARBA" id="ARBA00022679"/>
    </source>
</evidence>
<comment type="cofactor">
    <cofactor evidence="1">
        <name>NADP(+)</name>
        <dbReference type="ChEBI" id="CHEBI:58349"/>
    </cofactor>
</comment>
<dbReference type="Gene3D" id="3.40.50.720">
    <property type="entry name" value="NAD(P)-binding Rossmann-like Domain"/>
    <property type="match status" value="1"/>
</dbReference>
<dbReference type="Gene3D" id="3.40.50.1820">
    <property type="entry name" value="alpha/beta hydrolase"/>
    <property type="match status" value="1"/>
</dbReference>
<dbReference type="InterPro" id="IPR016039">
    <property type="entry name" value="Thiolase-like"/>
</dbReference>